<evidence type="ECO:0000256" key="2">
    <source>
        <dbReference type="ARBA" id="ARBA00005642"/>
    </source>
</evidence>
<evidence type="ECO:0000256" key="1">
    <source>
        <dbReference type="ARBA" id="ARBA00000385"/>
    </source>
</evidence>
<dbReference type="GO" id="GO:1990481">
    <property type="term" value="P:mRNA pseudouridine synthesis"/>
    <property type="evidence" value="ECO:0007669"/>
    <property type="project" value="TreeGrafter"/>
</dbReference>
<proteinExistence type="inferred from homology"/>
<feature type="domain" description="Pseudouridine synthase II N-terminal" evidence="6">
    <location>
        <begin position="23"/>
        <end position="178"/>
    </location>
</feature>
<comment type="function">
    <text evidence="5">Responsible for synthesis of pseudouridine from uracil-55 in the psi GC loop of transfer RNAs.</text>
</comment>
<keyword evidence="4 5" id="KW-0413">Isomerase</keyword>
<dbReference type="GO" id="GO:0031119">
    <property type="term" value="P:tRNA pseudouridine synthesis"/>
    <property type="evidence" value="ECO:0007669"/>
    <property type="project" value="UniProtKB-UniRule"/>
</dbReference>
<dbReference type="AlphaFoldDB" id="A0A1G6H458"/>
<dbReference type="RefSeq" id="WP_090793095.1">
    <property type="nucleotide sequence ID" value="NZ_FMYI01000002.1"/>
</dbReference>
<evidence type="ECO:0000259" key="6">
    <source>
        <dbReference type="Pfam" id="PF01509"/>
    </source>
</evidence>
<comment type="catalytic activity">
    <reaction evidence="1 5">
        <text>uridine(55) in tRNA = pseudouridine(55) in tRNA</text>
        <dbReference type="Rhea" id="RHEA:42532"/>
        <dbReference type="Rhea" id="RHEA-COMP:10101"/>
        <dbReference type="Rhea" id="RHEA-COMP:10102"/>
        <dbReference type="ChEBI" id="CHEBI:65314"/>
        <dbReference type="ChEBI" id="CHEBI:65315"/>
        <dbReference type="EC" id="5.4.99.25"/>
    </reaction>
</comment>
<evidence type="ECO:0000313" key="9">
    <source>
        <dbReference type="Proteomes" id="UP000242949"/>
    </source>
</evidence>
<dbReference type="EC" id="5.4.99.25" evidence="5"/>
<dbReference type="SUPFAM" id="SSF55120">
    <property type="entry name" value="Pseudouridine synthase"/>
    <property type="match status" value="1"/>
</dbReference>
<reference evidence="9" key="1">
    <citation type="submission" date="2016-09" db="EMBL/GenBank/DDBJ databases">
        <authorList>
            <person name="Varghese N."/>
            <person name="Submissions S."/>
        </authorList>
    </citation>
    <scope>NUCLEOTIDE SEQUENCE [LARGE SCALE GENOMIC DNA]</scope>
    <source>
        <strain evidence="9">S5</strain>
    </source>
</reference>
<dbReference type="NCBIfam" id="TIGR00431">
    <property type="entry name" value="TruB"/>
    <property type="match status" value="1"/>
</dbReference>
<dbReference type="OrthoDB" id="9802309at2"/>
<dbReference type="Gene3D" id="3.30.2350.10">
    <property type="entry name" value="Pseudouridine synthase"/>
    <property type="match status" value="1"/>
</dbReference>
<dbReference type="STRING" id="1612202.SAMN05421734_102212"/>
<dbReference type="GO" id="GO:0160148">
    <property type="term" value="F:tRNA pseudouridine(55) synthase activity"/>
    <property type="evidence" value="ECO:0007669"/>
    <property type="project" value="UniProtKB-EC"/>
</dbReference>
<keyword evidence="3 5" id="KW-0819">tRNA processing</keyword>
<feature type="active site" description="Nucleophile" evidence="5">
    <location>
        <position position="38"/>
    </location>
</feature>
<dbReference type="Proteomes" id="UP000242949">
    <property type="component" value="Unassembled WGS sequence"/>
</dbReference>
<dbReference type="HAMAP" id="MF_01080">
    <property type="entry name" value="TruB_bact"/>
    <property type="match status" value="1"/>
</dbReference>
<dbReference type="PANTHER" id="PTHR13767:SF2">
    <property type="entry name" value="PSEUDOURIDYLATE SYNTHASE TRUB1"/>
    <property type="match status" value="1"/>
</dbReference>
<dbReference type="CDD" id="cd02573">
    <property type="entry name" value="PseudoU_synth_EcTruB"/>
    <property type="match status" value="1"/>
</dbReference>
<evidence type="ECO:0000313" key="8">
    <source>
        <dbReference type="EMBL" id="SDB89079.1"/>
    </source>
</evidence>
<dbReference type="GO" id="GO:0003723">
    <property type="term" value="F:RNA binding"/>
    <property type="evidence" value="ECO:0007669"/>
    <property type="project" value="InterPro"/>
</dbReference>
<gene>
    <name evidence="5" type="primary">truB</name>
    <name evidence="8" type="ORF">SAMN05421734_102212</name>
</gene>
<dbReference type="EMBL" id="FMYI01000002">
    <property type="protein sequence ID" value="SDB89079.1"/>
    <property type="molecule type" value="Genomic_DNA"/>
</dbReference>
<dbReference type="InterPro" id="IPR002501">
    <property type="entry name" value="PsdUridine_synth_N"/>
</dbReference>
<name>A0A1G6H458_9BACI</name>
<evidence type="ECO:0000259" key="7">
    <source>
        <dbReference type="Pfam" id="PF16198"/>
    </source>
</evidence>
<sequence>MNGIIPLWKPIGLTSHDCVLKLRRLYGTKKVGHTGTLDPEVEGVLPICIGQATKIVPYLTDTTKTYRAEVTLGIETDTEDQTGKIISQQSVETPVNEESVREVLSSFKGEIKQITPLYSAVKVDGKKLYQYARENIEVKRPIRHVKVWSIHYIENSLNTHPSTQTFSFEACVSKGTYIRTLAKDIGKALGYPAHMSHLVRIKTADFDETNSLTLEELNVYKEKGQLEDTLLPIEAGLTHLATHEVTESEKNRIVYGQKLNRPLEWKENVVYKMTYCDQLLALYHIHPDKKDQIKPVKVFN</sequence>
<organism evidence="8 9">
    <name type="scientific">Pelagirhabdus alkalitolerans</name>
    <dbReference type="NCBI Taxonomy" id="1612202"/>
    <lineage>
        <taxon>Bacteria</taxon>
        <taxon>Bacillati</taxon>
        <taxon>Bacillota</taxon>
        <taxon>Bacilli</taxon>
        <taxon>Bacillales</taxon>
        <taxon>Bacillaceae</taxon>
        <taxon>Pelagirhabdus</taxon>
    </lineage>
</organism>
<evidence type="ECO:0000256" key="3">
    <source>
        <dbReference type="ARBA" id="ARBA00022694"/>
    </source>
</evidence>
<accession>A0A1G6H458</accession>
<evidence type="ECO:0000256" key="4">
    <source>
        <dbReference type="ARBA" id="ARBA00023235"/>
    </source>
</evidence>
<dbReference type="InterPro" id="IPR032819">
    <property type="entry name" value="TruB_C"/>
</dbReference>
<comment type="similarity">
    <text evidence="2 5">Belongs to the pseudouridine synthase TruB family. Type 1 subfamily.</text>
</comment>
<protein>
    <recommendedName>
        <fullName evidence="5">tRNA pseudouridine synthase B</fullName>
        <ecNumber evidence="5">5.4.99.25</ecNumber>
    </recommendedName>
    <alternativeName>
        <fullName evidence="5">tRNA pseudouridine(55) synthase</fullName>
        <shortName evidence="5">Psi55 synthase</shortName>
    </alternativeName>
    <alternativeName>
        <fullName evidence="5">tRNA pseudouridylate synthase</fullName>
    </alternativeName>
    <alternativeName>
        <fullName evidence="5">tRNA-uridine isomerase</fullName>
    </alternativeName>
</protein>
<feature type="domain" description="tRNA pseudouridylate synthase B C-terminal" evidence="7">
    <location>
        <begin position="179"/>
        <end position="237"/>
    </location>
</feature>
<dbReference type="InterPro" id="IPR020103">
    <property type="entry name" value="PsdUridine_synth_cat_dom_sf"/>
</dbReference>
<dbReference type="PANTHER" id="PTHR13767">
    <property type="entry name" value="TRNA-PSEUDOURIDINE SYNTHASE"/>
    <property type="match status" value="1"/>
</dbReference>
<evidence type="ECO:0000256" key="5">
    <source>
        <dbReference type="HAMAP-Rule" id="MF_01080"/>
    </source>
</evidence>
<dbReference type="Pfam" id="PF01509">
    <property type="entry name" value="TruB_N"/>
    <property type="match status" value="1"/>
</dbReference>
<dbReference type="Pfam" id="PF16198">
    <property type="entry name" value="TruB_C_2"/>
    <property type="match status" value="1"/>
</dbReference>
<keyword evidence="9" id="KW-1185">Reference proteome</keyword>
<dbReference type="InterPro" id="IPR014780">
    <property type="entry name" value="tRNA_psdUridine_synth_TruB"/>
</dbReference>
<dbReference type="FunFam" id="3.30.2350.10:FF:000011">
    <property type="entry name" value="tRNA pseudouridine synthase B"/>
    <property type="match status" value="1"/>
</dbReference>